<reference evidence="2" key="1">
    <citation type="submission" date="2021-12" db="EMBL/GenBank/DDBJ databases">
        <authorList>
            <person name="Zaccaron A."/>
            <person name="Stergiopoulos I."/>
        </authorList>
    </citation>
    <scope>NUCLEOTIDE SEQUENCE</scope>
    <source>
        <strain evidence="2">Race5_Kim</strain>
    </source>
</reference>
<name>A0A9Q8PAR2_PASFU</name>
<protein>
    <submittedName>
        <fullName evidence="2">Uncharacterized protein</fullName>
    </submittedName>
</protein>
<dbReference type="EMBL" id="CP090168">
    <property type="protein sequence ID" value="UJO18992.1"/>
    <property type="molecule type" value="Genomic_DNA"/>
</dbReference>
<reference evidence="2" key="2">
    <citation type="journal article" date="2022" name="Microb. Genom.">
        <title>A chromosome-scale genome assembly of the tomato pathogen Cladosporium fulvum reveals a compartmentalized genome architecture and the presence of a dispensable chromosome.</title>
        <authorList>
            <person name="Zaccaron A.Z."/>
            <person name="Chen L.H."/>
            <person name="Samaras A."/>
            <person name="Stergiopoulos I."/>
        </authorList>
    </citation>
    <scope>NUCLEOTIDE SEQUENCE</scope>
    <source>
        <strain evidence="2">Race5_Kim</strain>
    </source>
</reference>
<evidence type="ECO:0000313" key="3">
    <source>
        <dbReference type="Proteomes" id="UP000756132"/>
    </source>
</evidence>
<sequence length="154" mass="17474">MNSHRNPDTKSTSEDENDGNLLRHNALPTFLATSPEYTIQQLRDYDLHAPNLQHSAPVVAFREPFAATMETCRSSPDLTNILNYYRQEQEVLHELRIMETFVGSERFRRQNFFMDLLHGGSMSDGCETRHKGGGIPDLMLMNCDVLNGVEQSGS</sequence>
<feature type="region of interest" description="Disordered" evidence="1">
    <location>
        <begin position="1"/>
        <end position="21"/>
    </location>
</feature>
<feature type="compositionally biased region" description="Basic and acidic residues" evidence="1">
    <location>
        <begin position="1"/>
        <end position="13"/>
    </location>
</feature>
<keyword evidence="3" id="KW-1185">Reference proteome</keyword>
<dbReference type="KEGG" id="ffu:CLAFUR5_07736"/>
<dbReference type="AlphaFoldDB" id="A0A9Q8PAR2"/>
<evidence type="ECO:0000313" key="2">
    <source>
        <dbReference type="EMBL" id="UJO18992.1"/>
    </source>
</evidence>
<evidence type="ECO:0000256" key="1">
    <source>
        <dbReference type="SAM" id="MobiDB-lite"/>
    </source>
</evidence>
<organism evidence="2 3">
    <name type="scientific">Passalora fulva</name>
    <name type="common">Tomato leaf mold</name>
    <name type="synonym">Cladosporium fulvum</name>
    <dbReference type="NCBI Taxonomy" id="5499"/>
    <lineage>
        <taxon>Eukaryota</taxon>
        <taxon>Fungi</taxon>
        <taxon>Dikarya</taxon>
        <taxon>Ascomycota</taxon>
        <taxon>Pezizomycotina</taxon>
        <taxon>Dothideomycetes</taxon>
        <taxon>Dothideomycetidae</taxon>
        <taxon>Mycosphaerellales</taxon>
        <taxon>Mycosphaerellaceae</taxon>
        <taxon>Fulvia</taxon>
    </lineage>
</organism>
<gene>
    <name evidence="2" type="ORF">CLAFUR5_07736</name>
</gene>
<dbReference type="RefSeq" id="XP_047763358.1">
    <property type="nucleotide sequence ID" value="XM_047906884.1"/>
</dbReference>
<accession>A0A9Q8PAR2</accession>
<dbReference type="Proteomes" id="UP000756132">
    <property type="component" value="Chromosome 6"/>
</dbReference>
<proteinExistence type="predicted"/>
<dbReference type="GeneID" id="71987614"/>